<dbReference type="PANTHER" id="PTHR43798">
    <property type="entry name" value="MONOACYLGLYCEROL LIPASE"/>
    <property type="match status" value="1"/>
</dbReference>
<dbReference type="Proteomes" id="UP000031366">
    <property type="component" value="Unassembled WGS sequence"/>
</dbReference>
<evidence type="ECO:0000259" key="1">
    <source>
        <dbReference type="Pfam" id="PF00561"/>
    </source>
</evidence>
<dbReference type="InterPro" id="IPR000073">
    <property type="entry name" value="AB_hydrolase_1"/>
</dbReference>
<keyword evidence="2" id="KW-0378">Hydrolase</keyword>
<dbReference type="GO" id="GO:0016787">
    <property type="term" value="F:hydrolase activity"/>
    <property type="evidence" value="ECO:0007669"/>
    <property type="project" value="UniProtKB-KW"/>
</dbReference>
<dbReference type="PANTHER" id="PTHR43798:SF33">
    <property type="entry name" value="HYDROLASE, PUTATIVE (AFU_ORTHOLOGUE AFUA_2G14860)-RELATED"/>
    <property type="match status" value="1"/>
</dbReference>
<sequence length="189" mass="21361">MKTTNVFKSQKGKEDILKYYDFMVNQCSFSYERININTRYGNTHIIASGDKNNPLIILLHGSGMNSVMWIKDMEKYSKNYRVYAVDILGEPGRSAENQLPLKGDFYALWLKDVFNSLSIEKASLIGISLGAWLSVKFAVSYPENLDKLVLISPSGIGPQKASFLIKALFYKIFGEKGMDRLCYKVNGNS</sequence>
<dbReference type="InterPro" id="IPR029058">
    <property type="entry name" value="AB_hydrolase_fold"/>
</dbReference>
<dbReference type="PRINTS" id="PR00111">
    <property type="entry name" value="ABHYDROLASE"/>
</dbReference>
<dbReference type="AlphaFoldDB" id="A0A0C1QU52"/>
<dbReference type="Gene3D" id="3.40.50.1820">
    <property type="entry name" value="alpha/beta hydrolase"/>
    <property type="match status" value="1"/>
</dbReference>
<protein>
    <submittedName>
        <fullName evidence="2">Alpha/beta hydrolase family protein</fullName>
    </submittedName>
</protein>
<dbReference type="InterPro" id="IPR050266">
    <property type="entry name" value="AB_hydrolase_sf"/>
</dbReference>
<evidence type="ECO:0000313" key="3">
    <source>
        <dbReference type="Proteomes" id="UP000031366"/>
    </source>
</evidence>
<proteinExistence type="predicted"/>
<dbReference type="GO" id="GO:0016020">
    <property type="term" value="C:membrane"/>
    <property type="evidence" value="ECO:0007669"/>
    <property type="project" value="TreeGrafter"/>
</dbReference>
<dbReference type="EMBL" id="AYSO01000020">
    <property type="protein sequence ID" value="KIE44507.1"/>
    <property type="molecule type" value="Genomic_DNA"/>
</dbReference>
<organism evidence="2 3">
    <name type="scientific">Clostridium argentinense CDC 2741</name>
    <dbReference type="NCBI Taxonomy" id="1418104"/>
    <lineage>
        <taxon>Bacteria</taxon>
        <taxon>Bacillati</taxon>
        <taxon>Bacillota</taxon>
        <taxon>Clostridia</taxon>
        <taxon>Eubacteriales</taxon>
        <taxon>Clostridiaceae</taxon>
        <taxon>Clostridium</taxon>
    </lineage>
</organism>
<comment type="caution">
    <text evidence="2">The sequence shown here is derived from an EMBL/GenBank/DDBJ whole genome shotgun (WGS) entry which is preliminary data.</text>
</comment>
<feature type="domain" description="AB hydrolase-1" evidence="1">
    <location>
        <begin position="54"/>
        <end position="156"/>
    </location>
</feature>
<accession>A0A0C1QU52</accession>
<keyword evidence="3" id="KW-1185">Reference proteome</keyword>
<dbReference type="SUPFAM" id="SSF53474">
    <property type="entry name" value="alpha/beta-Hydrolases"/>
    <property type="match status" value="1"/>
</dbReference>
<name>A0A0C1QU52_9CLOT</name>
<dbReference type="RefSeq" id="WP_236887399.1">
    <property type="nucleotide sequence ID" value="NZ_AYSO01000020.1"/>
</dbReference>
<dbReference type="Pfam" id="PF00561">
    <property type="entry name" value="Abhydrolase_1"/>
    <property type="match status" value="1"/>
</dbReference>
<reference evidence="2 3" key="1">
    <citation type="journal article" date="2015" name="Infect. Genet. Evol.">
        <title>Genomic sequences of six botulinum neurotoxin-producing strains representing three clostridial species illustrate the mobility and diversity of botulinum neurotoxin genes.</title>
        <authorList>
            <person name="Smith T.J."/>
            <person name="Hill K.K."/>
            <person name="Xie G."/>
            <person name="Foley B.T."/>
            <person name="Williamson C.H."/>
            <person name="Foster J.T."/>
            <person name="Johnson S.L."/>
            <person name="Chertkov O."/>
            <person name="Teshima H."/>
            <person name="Gibbons H.S."/>
            <person name="Johnsky L.A."/>
            <person name="Karavis M.A."/>
            <person name="Smith L.A."/>
        </authorList>
    </citation>
    <scope>NUCLEOTIDE SEQUENCE [LARGE SCALE GENOMIC DNA]</scope>
    <source>
        <strain evidence="2 3">CDC 2741</strain>
    </source>
</reference>
<evidence type="ECO:0000313" key="2">
    <source>
        <dbReference type="EMBL" id="KIE44507.1"/>
    </source>
</evidence>
<gene>
    <name evidence="2" type="ORF">U732_213</name>
</gene>